<proteinExistence type="predicted"/>
<reference evidence="4" key="1">
    <citation type="submission" date="2014-03" db="EMBL/GenBank/DDBJ databases">
        <title>The Genome Sequence of Puccinia striiformis f. sp. tritici PST-78.</title>
        <authorList>
            <consortium name="The Broad Institute Genome Sequencing Platform"/>
            <person name="Cuomo C."/>
            <person name="Hulbert S."/>
            <person name="Chen X."/>
            <person name="Walker B."/>
            <person name="Young S.K."/>
            <person name="Zeng Q."/>
            <person name="Gargeya S."/>
            <person name="Fitzgerald M."/>
            <person name="Haas B."/>
            <person name="Abouelleil A."/>
            <person name="Alvarado L."/>
            <person name="Arachchi H.M."/>
            <person name="Berlin A.M."/>
            <person name="Chapman S.B."/>
            <person name="Goldberg J."/>
            <person name="Griggs A."/>
            <person name="Gujja S."/>
            <person name="Hansen M."/>
            <person name="Howarth C."/>
            <person name="Imamovic A."/>
            <person name="Larimer J."/>
            <person name="McCowan C."/>
            <person name="Montmayeur A."/>
            <person name="Murphy C."/>
            <person name="Neiman D."/>
            <person name="Pearson M."/>
            <person name="Priest M."/>
            <person name="Roberts A."/>
            <person name="Saif S."/>
            <person name="Shea T."/>
            <person name="Sisk P."/>
            <person name="Sykes S."/>
            <person name="Wortman J."/>
            <person name="Nusbaum C."/>
            <person name="Birren B."/>
        </authorList>
    </citation>
    <scope>NUCLEOTIDE SEQUENCE [LARGE SCALE GENOMIC DNA]</scope>
    <source>
        <strain evidence="4">race PST-78</strain>
    </source>
</reference>
<keyword evidence="4" id="KW-1185">Reference proteome</keyword>
<protein>
    <submittedName>
        <fullName evidence="3">Uncharacterized protein</fullName>
    </submittedName>
</protein>
<evidence type="ECO:0000313" key="3">
    <source>
        <dbReference type="EMBL" id="KNE96355.1"/>
    </source>
</evidence>
<dbReference type="PANTHER" id="PTHR19375">
    <property type="entry name" value="HEAT SHOCK PROTEIN 70KDA"/>
    <property type="match status" value="1"/>
</dbReference>
<evidence type="ECO:0000256" key="2">
    <source>
        <dbReference type="ARBA" id="ARBA00022840"/>
    </source>
</evidence>
<evidence type="ECO:0000313" key="4">
    <source>
        <dbReference type="Proteomes" id="UP000054564"/>
    </source>
</evidence>
<keyword evidence="2" id="KW-0067">ATP-binding</keyword>
<organism evidence="3 4">
    <name type="scientific">Puccinia striiformis f. sp. tritici PST-78</name>
    <dbReference type="NCBI Taxonomy" id="1165861"/>
    <lineage>
        <taxon>Eukaryota</taxon>
        <taxon>Fungi</taxon>
        <taxon>Dikarya</taxon>
        <taxon>Basidiomycota</taxon>
        <taxon>Pucciniomycotina</taxon>
        <taxon>Pucciniomycetes</taxon>
        <taxon>Pucciniales</taxon>
        <taxon>Pucciniaceae</taxon>
        <taxon>Puccinia</taxon>
    </lineage>
</organism>
<evidence type="ECO:0000256" key="1">
    <source>
        <dbReference type="ARBA" id="ARBA00022741"/>
    </source>
</evidence>
<dbReference type="Gene3D" id="3.30.420.40">
    <property type="match status" value="2"/>
</dbReference>
<dbReference type="InterPro" id="IPR043129">
    <property type="entry name" value="ATPase_NBD"/>
</dbReference>
<sequence length="284" mass="32075">MANDAENNKPKDEVVASRIASNNGLESYPYNFGNSGLAACLSVLIIINRPTAAPIAHFLDYKIVGGKKLAFDLGGGSLDFSLFTIEIKATAGDTHLGGEDLDNHQVYKSNADRANDLDYEGPDPSGLLPIFDSCDRKKSLASVRQISRSDRSVARFREPELQLHDQKNSNLNNSTKNLLNHETNFYDDKRRSALHRDPKNITRPIVRQLDKEDREETMEKQPLHSKASIILDSFGPFIGRSKPCKRKIRQRNREDKVVKFLQKSSRPKIVFTLMQKNEIYTFPS</sequence>
<name>A0A0L0VAN2_9BASI</name>
<comment type="caution">
    <text evidence="3">The sequence shown here is derived from an EMBL/GenBank/DDBJ whole genome shotgun (WGS) entry which is preliminary data.</text>
</comment>
<dbReference type="SUPFAM" id="SSF53067">
    <property type="entry name" value="Actin-like ATPase domain"/>
    <property type="match status" value="1"/>
</dbReference>
<dbReference type="GO" id="GO:0140662">
    <property type="term" value="F:ATP-dependent protein folding chaperone"/>
    <property type="evidence" value="ECO:0007669"/>
    <property type="project" value="InterPro"/>
</dbReference>
<dbReference type="Proteomes" id="UP000054564">
    <property type="component" value="Unassembled WGS sequence"/>
</dbReference>
<gene>
    <name evidence="3" type="ORF">PSTG_10321</name>
</gene>
<accession>A0A0L0VAN2</accession>
<dbReference type="AlphaFoldDB" id="A0A0L0VAN2"/>
<dbReference type="InterPro" id="IPR013126">
    <property type="entry name" value="Hsp_70_fam"/>
</dbReference>
<dbReference type="GO" id="GO:0005524">
    <property type="term" value="F:ATP binding"/>
    <property type="evidence" value="ECO:0007669"/>
    <property type="project" value="UniProtKB-KW"/>
</dbReference>
<dbReference type="Pfam" id="PF00012">
    <property type="entry name" value="HSP70"/>
    <property type="match status" value="1"/>
</dbReference>
<dbReference type="STRING" id="1165861.A0A0L0VAN2"/>
<keyword evidence="1" id="KW-0547">Nucleotide-binding</keyword>
<dbReference type="EMBL" id="AJIL01000083">
    <property type="protein sequence ID" value="KNE96355.1"/>
    <property type="molecule type" value="Genomic_DNA"/>
</dbReference>